<feature type="transmembrane region" description="Helical" evidence="1">
    <location>
        <begin position="163"/>
        <end position="183"/>
    </location>
</feature>
<protein>
    <recommendedName>
        <fullName evidence="4">Yip1 domain-containing protein</fullName>
    </recommendedName>
</protein>
<feature type="transmembrane region" description="Helical" evidence="1">
    <location>
        <begin position="61"/>
        <end position="85"/>
    </location>
</feature>
<keyword evidence="1" id="KW-1133">Transmembrane helix</keyword>
<evidence type="ECO:0000313" key="2">
    <source>
        <dbReference type="EMBL" id="GAA1937359.1"/>
    </source>
</evidence>
<name>A0ABP5B903_9MICO</name>
<evidence type="ECO:0008006" key="4">
    <source>
        <dbReference type="Google" id="ProtNLM"/>
    </source>
</evidence>
<feature type="transmembrane region" description="Helical" evidence="1">
    <location>
        <begin position="106"/>
        <end position="126"/>
    </location>
</feature>
<keyword evidence="1" id="KW-0472">Membrane</keyword>
<feature type="transmembrane region" description="Helical" evidence="1">
    <location>
        <begin position="37"/>
        <end position="55"/>
    </location>
</feature>
<keyword evidence="1" id="KW-0812">Transmembrane</keyword>
<evidence type="ECO:0000313" key="3">
    <source>
        <dbReference type="Proteomes" id="UP001501343"/>
    </source>
</evidence>
<gene>
    <name evidence="2" type="ORF">GCM10009775_31700</name>
</gene>
<proteinExistence type="predicted"/>
<sequence>MLRRGLLQHRLTRTTPVMTDEQLLKPSVTRVLQSEEAVYGLILVSGMIVVSGSATGSSINAFLTVVVTVIVFFLAHIFAGSLARLAATEGAAGFWPSVRASVRHSVGMLVATVPALVILLLGATKAVDDDTAIWTALIFDAVLLGLLGWFAVARWTTRVWPRFVSAIVTSAFGFILVALKAFIHH</sequence>
<dbReference type="EMBL" id="BAAAOF010000007">
    <property type="protein sequence ID" value="GAA1937359.1"/>
    <property type="molecule type" value="Genomic_DNA"/>
</dbReference>
<reference evidence="3" key="1">
    <citation type="journal article" date="2019" name="Int. J. Syst. Evol. Microbiol.">
        <title>The Global Catalogue of Microorganisms (GCM) 10K type strain sequencing project: providing services to taxonomists for standard genome sequencing and annotation.</title>
        <authorList>
            <consortium name="The Broad Institute Genomics Platform"/>
            <consortium name="The Broad Institute Genome Sequencing Center for Infectious Disease"/>
            <person name="Wu L."/>
            <person name="Ma J."/>
        </authorList>
    </citation>
    <scope>NUCLEOTIDE SEQUENCE [LARGE SCALE GENOMIC DNA]</scope>
    <source>
        <strain evidence="3">JCM 14900</strain>
    </source>
</reference>
<organism evidence="2 3">
    <name type="scientific">Microbacterium aoyamense</name>
    <dbReference type="NCBI Taxonomy" id="344166"/>
    <lineage>
        <taxon>Bacteria</taxon>
        <taxon>Bacillati</taxon>
        <taxon>Actinomycetota</taxon>
        <taxon>Actinomycetes</taxon>
        <taxon>Micrococcales</taxon>
        <taxon>Microbacteriaceae</taxon>
        <taxon>Microbacterium</taxon>
    </lineage>
</organism>
<dbReference type="Proteomes" id="UP001501343">
    <property type="component" value="Unassembled WGS sequence"/>
</dbReference>
<accession>A0ABP5B903</accession>
<feature type="transmembrane region" description="Helical" evidence="1">
    <location>
        <begin position="132"/>
        <end position="151"/>
    </location>
</feature>
<evidence type="ECO:0000256" key="1">
    <source>
        <dbReference type="SAM" id="Phobius"/>
    </source>
</evidence>
<keyword evidence="3" id="KW-1185">Reference proteome</keyword>
<comment type="caution">
    <text evidence="2">The sequence shown here is derived from an EMBL/GenBank/DDBJ whole genome shotgun (WGS) entry which is preliminary data.</text>
</comment>